<dbReference type="AlphaFoldDB" id="A0A5M9HU51"/>
<dbReference type="Proteomes" id="UP000322025">
    <property type="component" value="Unassembled WGS sequence"/>
</dbReference>
<dbReference type="InterPro" id="IPR015424">
    <property type="entry name" value="PyrdxlP-dep_Trfase"/>
</dbReference>
<dbReference type="PANTHER" id="PTHR42885:SF1">
    <property type="entry name" value="THREONINE-PHOSPHATE DECARBOXYLASE"/>
    <property type="match status" value="1"/>
</dbReference>
<gene>
    <name evidence="4" type="ORF">FNY66_13430</name>
</gene>
<dbReference type="CDD" id="cd00609">
    <property type="entry name" value="AAT_like"/>
    <property type="match status" value="1"/>
</dbReference>
<protein>
    <submittedName>
        <fullName evidence="4">Aminotransferase class I/II-fold pyridoxal phosphate-dependent enzyme</fullName>
    </submittedName>
</protein>
<keyword evidence="5" id="KW-1185">Reference proteome</keyword>
<dbReference type="InterPro" id="IPR015422">
    <property type="entry name" value="PyrdxlP-dep_Trfase_small"/>
</dbReference>
<dbReference type="InterPro" id="IPR004839">
    <property type="entry name" value="Aminotransferase_I/II_large"/>
</dbReference>
<keyword evidence="4" id="KW-0032">Aminotransferase</keyword>
<name>A0A5M9HU51_9FIRM</name>
<proteinExistence type="predicted"/>
<keyword evidence="4" id="KW-0808">Transferase</keyword>
<dbReference type="InterPro" id="IPR015421">
    <property type="entry name" value="PyrdxlP-dep_Trfase_major"/>
</dbReference>
<feature type="domain" description="Aminotransferase class I/classII large" evidence="3">
    <location>
        <begin position="14"/>
        <end position="340"/>
    </location>
</feature>
<dbReference type="GO" id="GO:0030170">
    <property type="term" value="F:pyridoxal phosphate binding"/>
    <property type="evidence" value="ECO:0007669"/>
    <property type="project" value="InterPro"/>
</dbReference>
<sequence length="351" mass="40072">MKYGHGGDIYTYRNMLDFSVNINPLGPPKRVTEAAKRGVELASAYPDSQCRKLREKLARKQSIPEDSYIFGNGAAELIYTLVLAERPKRALIPVPAFSEYEQALRTVGCEIMYHKTKENNFFCIDESFIDELDESFDIVFLCSPVNPSGHVINKKLLQRIAERCEDLGVRLVLDECFVEFLPDPRKYSMISEADKYRQLFILRAFTKIYAMPGLRLGYGISSDSELLETMGRMRQPWSVSIPAQEAGAAALDEDDYVMKARQLVAGEREYLEAELYKIGMKYISSDINFILLYTEINLFDAMKDRGILIRNCENYRGLGKGWYRIAVRTHEENSSLINALRDIGSRSKNGN</sequence>
<dbReference type="Gene3D" id="3.40.640.10">
    <property type="entry name" value="Type I PLP-dependent aspartate aminotransferase-like (Major domain)"/>
    <property type="match status" value="1"/>
</dbReference>
<evidence type="ECO:0000313" key="4">
    <source>
        <dbReference type="EMBL" id="KAA8500500.1"/>
    </source>
</evidence>
<evidence type="ECO:0000256" key="1">
    <source>
        <dbReference type="ARBA" id="ARBA00001933"/>
    </source>
</evidence>
<dbReference type="EMBL" id="VMSO01000024">
    <property type="protein sequence ID" value="KAA8500500.1"/>
    <property type="molecule type" value="Genomic_DNA"/>
</dbReference>
<keyword evidence="2" id="KW-0663">Pyridoxal phosphate</keyword>
<dbReference type="SUPFAM" id="SSF53383">
    <property type="entry name" value="PLP-dependent transferases"/>
    <property type="match status" value="1"/>
</dbReference>
<evidence type="ECO:0000256" key="2">
    <source>
        <dbReference type="ARBA" id="ARBA00022898"/>
    </source>
</evidence>
<dbReference type="OrthoDB" id="9813612at2"/>
<accession>A0A5M9HU51</accession>
<dbReference type="PANTHER" id="PTHR42885">
    <property type="entry name" value="HISTIDINOL-PHOSPHATE AMINOTRANSFERASE-RELATED"/>
    <property type="match status" value="1"/>
</dbReference>
<comment type="cofactor">
    <cofactor evidence="1">
        <name>pyridoxal 5'-phosphate</name>
        <dbReference type="ChEBI" id="CHEBI:597326"/>
    </cofactor>
</comment>
<dbReference type="GO" id="GO:0008483">
    <property type="term" value="F:transaminase activity"/>
    <property type="evidence" value="ECO:0007669"/>
    <property type="project" value="UniProtKB-KW"/>
</dbReference>
<evidence type="ECO:0000259" key="3">
    <source>
        <dbReference type="Pfam" id="PF00155"/>
    </source>
</evidence>
<dbReference type="Gene3D" id="3.90.1150.10">
    <property type="entry name" value="Aspartate Aminotransferase, domain 1"/>
    <property type="match status" value="1"/>
</dbReference>
<dbReference type="Pfam" id="PF00155">
    <property type="entry name" value="Aminotran_1_2"/>
    <property type="match status" value="1"/>
</dbReference>
<comment type="caution">
    <text evidence="4">The sequence shown here is derived from an EMBL/GenBank/DDBJ whole genome shotgun (WGS) entry which is preliminary data.</text>
</comment>
<reference evidence="4 5" key="1">
    <citation type="submission" date="2019-07" db="EMBL/GenBank/DDBJ databases">
        <authorList>
            <person name="Wongkuna S."/>
            <person name="Scaria J."/>
        </authorList>
    </citation>
    <scope>NUCLEOTIDE SEQUENCE [LARGE SCALE GENOMIC DNA]</scope>
    <source>
        <strain evidence="4 5">SW178</strain>
    </source>
</reference>
<evidence type="ECO:0000313" key="5">
    <source>
        <dbReference type="Proteomes" id="UP000322025"/>
    </source>
</evidence>
<organism evidence="4 5">
    <name type="scientific">Mediterraneibacter catenae</name>
    <dbReference type="NCBI Taxonomy" id="2594882"/>
    <lineage>
        <taxon>Bacteria</taxon>
        <taxon>Bacillati</taxon>
        <taxon>Bacillota</taxon>
        <taxon>Clostridia</taxon>
        <taxon>Lachnospirales</taxon>
        <taxon>Lachnospiraceae</taxon>
        <taxon>Mediterraneibacter</taxon>
    </lineage>
</organism>